<keyword evidence="6 8" id="KW-0175">Coiled coil</keyword>
<evidence type="ECO:0000256" key="2">
    <source>
        <dbReference type="ARBA" id="ARBA00004604"/>
    </source>
</evidence>
<organism evidence="11 13">
    <name type="scientific">Puccinia graminis f. sp. tritici</name>
    <dbReference type="NCBI Taxonomy" id="56615"/>
    <lineage>
        <taxon>Eukaryota</taxon>
        <taxon>Fungi</taxon>
        <taxon>Dikarya</taxon>
        <taxon>Basidiomycota</taxon>
        <taxon>Pucciniomycotina</taxon>
        <taxon>Pucciniomycetes</taxon>
        <taxon>Pucciniales</taxon>
        <taxon>Pucciniaceae</taxon>
        <taxon>Puccinia</taxon>
    </lineage>
</organism>
<evidence type="ECO:0000256" key="6">
    <source>
        <dbReference type="ARBA" id="ARBA00023054"/>
    </source>
</evidence>
<dbReference type="GO" id="GO:0006364">
    <property type="term" value="P:rRNA processing"/>
    <property type="evidence" value="ECO:0007669"/>
    <property type="project" value="UniProtKB-UniRule"/>
</dbReference>
<dbReference type="InterPro" id="IPR005579">
    <property type="entry name" value="Cgr1-like"/>
</dbReference>
<keyword evidence="12" id="KW-1185">Reference proteome</keyword>
<accession>A0A5B0Q0X0</accession>
<comment type="caution">
    <text evidence="11">The sequence shown here is derived from an EMBL/GenBank/DDBJ whole genome shotgun (WGS) entry which is preliminary data.</text>
</comment>
<feature type="coiled-coil region" evidence="8">
    <location>
        <begin position="17"/>
        <end position="60"/>
    </location>
</feature>
<evidence type="ECO:0000313" key="9">
    <source>
        <dbReference type="EMBL" id="KAA1072271.1"/>
    </source>
</evidence>
<evidence type="ECO:0000256" key="5">
    <source>
        <dbReference type="ARBA" id="ARBA00022552"/>
    </source>
</evidence>
<reference evidence="12 13" key="1">
    <citation type="submission" date="2019-05" db="EMBL/GenBank/DDBJ databases">
        <title>Emergence of the Ug99 lineage of the wheat stem rust pathogen through somatic hybridization.</title>
        <authorList>
            <person name="Li F."/>
            <person name="Upadhyaya N.M."/>
            <person name="Sperschneider J."/>
            <person name="Matny O."/>
            <person name="Nguyen-Phuc H."/>
            <person name="Mago R."/>
            <person name="Raley C."/>
            <person name="Miller M.E."/>
            <person name="Silverstein K.A.T."/>
            <person name="Henningsen E."/>
            <person name="Hirsch C.D."/>
            <person name="Visser B."/>
            <person name="Pretorius Z.A."/>
            <person name="Steffenson B.J."/>
            <person name="Schwessinger B."/>
            <person name="Dodds P.N."/>
            <person name="Figueroa M."/>
        </authorList>
    </citation>
    <scope>NUCLEOTIDE SEQUENCE [LARGE SCALE GENOMIC DNA]</scope>
    <source>
        <strain evidence="9">21-0</strain>
        <strain evidence="11 13">Ug99</strain>
    </source>
</reference>
<name>A0A5B0Q0X0_PUCGR</name>
<comment type="subcellular location">
    <subcellularLocation>
        <location evidence="2 8">Nucleus</location>
        <location evidence="2 8">Nucleolus</location>
    </subcellularLocation>
</comment>
<dbReference type="AlphaFoldDB" id="A0A5B0Q0X0"/>
<evidence type="ECO:0000313" key="12">
    <source>
        <dbReference type="Proteomes" id="UP000324748"/>
    </source>
</evidence>
<keyword evidence="7 8" id="KW-0539">Nucleus</keyword>
<dbReference type="Pfam" id="PF03879">
    <property type="entry name" value="Cgr1"/>
    <property type="match status" value="1"/>
</dbReference>
<dbReference type="Proteomes" id="UP000325313">
    <property type="component" value="Unassembled WGS sequence"/>
</dbReference>
<dbReference type="Proteomes" id="UP000324748">
    <property type="component" value="Unassembled WGS sequence"/>
</dbReference>
<dbReference type="EMBL" id="VSWC01000144">
    <property type="protein sequence ID" value="KAA1078290.1"/>
    <property type="molecule type" value="Genomic_DNA"/>
</dbReference>
<evidence type="ECO:0000256" key="1">
    <source>
        <dbReference type="ARBA" id="ARBA00004090"/>
    </source>
</evidence>
<keyword evidence="4 8" id="KW-0690">Ribosome biogenesis</keyword>
<evidence type="ECO:0000313" key="13">
    <source>
        <dbReference type="Proteomes" id="UP000325313"/>
    </source>
</evidence>
<comment type="function">
    <text evidence="1 8">Involved in nucleolar integrity and required for processing of the pre-rRNA for the 60S ribosome subunit.</text>
</comment>
<evidence type="ECO:0000256" key="3">
    <source>
        <dbReference type="ARBA" id="ARBA00007869"/>
    </source>
</evidence>
<dbReference type="EMBL" id="VDEP01000310">
    <property type="protein sequence ID" value="KAA1106713.1"/>
    <property type="molecule type" value="Genomic_DNA"/>
</dbReference>
<evidence type="ECO:0000256" key="4">
    <source>
        <dbReference type="ARBA" id="ARBA00022517"/>
    </source>
</evidence>
<evidence type="ECO:0000313" key="11">
    <source>
        <dbReference type="EMBL" id="KAA1106713.1"/>
    </source>
</evidence>
<keyword evidence="5 8" id="KW-0698">rRNA processing</keyword>
<gene>
    <name evidence="9" type="ORF">PGT21_031497</name>
    <name evidence="10" type="ORF">PGT21_032801</name>
    <name evidence="11" type="ORF">PGTUg99_012992</name>
</gene>
<dbReference type="EMBL" id="VSWC01000170">
    <property type="protein sequence ID" value="KAA1072271.1"/>
    <property type="molecule type" value="Genomic_DNA"/>
</dbReference>
<comment type="similarity">
    <text evidence="3 8">Belongs to the CGR1 family.</text>
</comment>
<evidence type="ECO:0000256" key="8">
    <source>
        <dbReference type="RuleBase" id="RU363084"/>
    </source>
</evidence>
<evidence type="ECO:0000256" key="7">
    <source>
        <dbReference type="ARBA" id="ARBA00023242"/>
    </source>
</evidence>
<evidence type="ECO:0000313" key="10">
    <source>
        <dbReference type="EMBL" id="KAA1078290.1"/>
    </source>
</evidence>
<sequence length="90" mass="10907">MTGANKTDRKQSTSWLKRQEERKKMEAIKLLEREIREKEEEEKRAKVEKIMARKAKLKEKERLERLSLKLSQKKLLRMKRREGRTKKIAG</sequence>
<proteinExistence type="inferred from homology"/>
<protein>
    <recommendedName>
        <fullName evidence="8">rRNA-processing protein</fullName>
    </recommendedName>
</protein>
<dbReference type="GO" id="GO:0005730">
    <property type="term" value="C:nucleolus"/>
    <property type="evidence" value="ECO:0007669"/>
    <property type="project" value="UniProtKB-SubCell"/>
</dbReference>